<gene>
    <name evidence="2" type="ORF">HYPSUDRAFT_70171</name>
</gene>
<name>A0A0D2KU74_HYPSF</name>
<keyword evidence="1" id="KW-0732">Signal</keyword>
<dbReference type="EMBL" id="KN817593">
    <property type="protein sequence ID" value="KJA18147.1"/>
    <property type="molecule type" value="Genomic_DNA"/>
</dbReference>
<dbReference type="OrthoDB" id="3262731at2759"/>
<accession>A0A0D2KU74</accession>
<evidence type="ECO:0000313" key="2">
    <source>
        <dbReference type="EMBL" id="KJA18147.1"/>
    </source>
</evidence>
<feature type="signal peptide" evidence="1">
    <location>
        <begin position="1"/>
        <end position="22"/>
    </location>
</feature>
<evidence type="ECO:0000256" key="1">
    <source>
        <dbReference type="SAM" id="SignalP"/>
    </source>
</evidence>
<dbReference type="AlphaFoldDB" id="A0A0D2KU74"/>
<proteinExistence type="predicted"/>
<sequence>MIFNTLALLTLALGLLVSLVSGNPSAVPYNGYTCPALDKGNFAIGVTNYATNPISCAYPLTAGSTDTTFNCEYSTTTGALINDNDDDGCPETAVVPVQRRSSRVARAPLPSRPLVNRGVPAGLADKAYLKKRRS</sequence>
<keyword evidence="3" id="KW-1185">Reference proteome</keyword>
<organism evidence="2 3">
    <name type="scientific">Hypholoma sublateritium (strain FD-334 SS-4)</name>
    <dbReference type="NCBI Taxonomy" id="945553"/>
    <lineage>
        <taxon>Eukaryota</taxon>
        <taxon>Fungi</taxon>
        <taxon>Dikarya</taxon>
        <taxon>Basidiomycota</taxon>
        <taxon>Agaricomycotina</taxon>
        <taxon>Agaricomycetes</taxon>
        <taxon>Agaricomycetidae</taxon>
        <taxon>Agaricales</taxon>
        <taxon>Agaricineae</taxon>
        <taxon>Strophariaceae</taxon>
        <taxon>Hypholoma</taxon>
    </lineage>
</organism>
<evidence type="ECO:0000313" key="3">
    <source>
        <dbReference type="Proteomes" id="UP000054270"/>
    </source>
</evidence>
<protein>
    <submittedName>
        <fullName evidence="2">Uncharacterized protein</fullName>
    </submittedName>
</protein>
<dbReference type="Proteomes" id="UP000054270">
    <property type="component" value="Unassembled WGS sequence"/>
</dbReference>
<reference evidence="3" key="1">
    <citation type="submission" date="2014-04" db="EMBL/GenBank/DDBJ databases">
        <title>Evolutionary Origins and Diversification of the Mycorrhizal Mutualists.</title>
        <authorList>
            <consortium name="DOE Joint Genome Institute"/>
            <consortium name="Mycorrhizal Genomics Consortium"/>
            <person name="Kohler A."/>
            <person name="Kuo A."/>
            <person name="Nagy L.G."/>
            <person name="Floudas D."/>
            <person name="Copeland A."/>
            <person name="Barry K.W."/>
            <person name="Cichocki N."/>
            <person name="Veneault-Fourrey C."/>
            <person name="LaButti K."/>
            <person name="Lindquist E.A."/>
            <person name="Lipzen A."/>
            <person name="Lundell T."/>
            <person name="Morin E."/>
            <person name="Murat C."/>
            <person name="Riley R."/>
            <person name="Ohm R."/>
            <person name="Sun H."/>
            <person name="Tunlid A."/>
            <person name="Henrissat B."/>
            <person name="Grigoriev I.V."/>
            <person name="Hibbett D.S."/>
            <person name="Martin F."/>
        </authorList>
    </citation>
    <scope>NUCLEOTIDE SEQUENCE [LARGE SCALE GENOMIC DNA]</scope>
    <source>
        <strain evidence="3">FD-334 SS-4</strain>
    </source>
</reference>
<feature type="chain" id="PRO_5002246449" evidence="1">
    <location>
        <begin position="23"/>
        <end position="134"/>
    </location>
</feature>